<accession>A0A117M2R4</accession>
<sequence>MNRKKLILGVLLVLGVSLFACLLYEKPNLQPALSTAGIFEKSSPDHLAGKTTTIIDKQGKVISMMARTAFAGDKIYTAEGRI</sequence>
<feature type="non-terminal residue" evidence="1">
    <location>
        <position position="82"/>
    </location>
</feature>
<dbReference type="EMBL" id="LGGS01000174">
    <property type="protein sequence ID" value="KUK81132.1"/>
    <property type="molecule type" value="Genomic_DNA"/>
</dbReference>
<dbReference type="PROSITE" id="PS51257">
    <property type="entry name" value="PROKAR_LIPOPROTEIN"/>
    <property type="match status" value="1"/>
</dbReference>
<evidence type="ECO:0000313" key="1">
    <source>
        <dbReference type="EMBL" id="KUK81132.1"/>
    </source>
</evidence>
<name>A0A117M2R4_9FIRM</name>
<dbReference type="Proteomes" id="UP000054705">
    <property type="component" value="Unassembled WGS sequence"/>
</dbReference>
<dbReference type="AlphaFoldDB" id="A0A117M2R4"/>
<protein>
    <submittedName>
        <fullName evidence="1">Putative membrane protein</fullName>
    </submittedName>
</protein>
<proteinExistence type="predicted"/>
<comment type="caution">
    <text evidence="1">The sequence shown here is derived from an EMBL/GenBank/DDBJ whole genome shotgun (WGS) entry which is preliminary data.</text>
</comment>
<gene>
    <name evidence="1" type="ORF">XD97_0725</name>
</gene>
<organism evidence="1 2">
    <name type="scientific">Pelotomaculum thermopropionicum</name>
    <dbReference type="NCBI Taxonomy" id="110500"/>
    <lineage>
        <taxon>Bacteria</taxon>
        <taxon>Bacillati</taxon>
        <taxon>Bacillota</taxon>
        <taxon>Clostridia</taxon>
        <taxon>Eubacteriales</taxon>
        <taxon>Desulfotomaculaceae</taxon>
        <taxon>Pelotomaculum</taxon>
    </lineage>
</organism>
<evidence type="ECO:0000313" key="2">
    <source>
        <dbReference type="Proteomes" id="UP000054705"/>
    </source>
</evidence>
<reference evidence="2" key="1">
    <citation type="journal article" date="2015" name="MBio">
        <title>Genome-Resolved Metagenomic Analysis Reveals Roles for Candidate Phyla and Other Microbial Community Members in Biogeochemical Transformations in Oil Reservoirs.</title>
        <authorList>
            <person name="Hu P."/>
            <person name="Tom L."/>
            <person name="Singh A."/>
            <person name="Thomas B.C."/>
            <person name="Baker B.J."/>
            <person name="Piceno Y.M."/>
            <person name="Andersen G.L."/>
            <person name="Banfield J.F."/>
        </authorList>
    </citation>
    <scope>NUCLEOTIDE SEQUENCE [LARGE SCALE GENOMIC DNA]</scope>
</reference>